<evidence type="ECO:0000259" key="8">
    <source>
        <dbReference type="Pfam" id="PF07992"/>
    </source>
</evidence>
<protein>
    <submittedName>
        <fullName evidence="9">Dihydrolipoyl dehydrogenase</fullName>
        <ecNumber evidence="9">1.8.1.4</ecNumber>
    </submittedName>
</protein>
<keyword evidence="5" id="KW-0547">Nucleotide-binding</keyword>
<evidence type="ECO:0000256" key="5">
    <source>
        <dbReference type="PIRSR" id="PIRSR000350-3"/>
    </source>
</evidence>
<feature type="binding site" evidence="5">
    <location>
        <begin position="178"/>
        <end position="185"/>
    </location>
    <ligand>
        <name>NAD(+)</name>
        <dbReference type="ChEBI" id="CHEBI:57540"/>
    </ligand>
</feature>
<dbReference type="GeneID" id="77254672"/>
<dbReference type="PRINTS" id="PR00411">
    <property type="entry name" value="PNDRDTASEI"/>
</dbReference>
<comment type="cofactor">
    <cofactor evidence="5">
        <name>FAD</name>
        <dbReference type="ChEBI" id="CHEBI:57692"/>
    </cofactor>
    <text evidence="5">Binds 1 FAD per subunit.</text>
</comment>
<dbReference type="RefSeq" id="WP_085678816.1">
    <property type="nucleotide sequence ID" value="NZ_CP020931.1"/>
</dbReference>
<dbReference type="InterPro" id="IPR036324">
    <property type="entry name" value="Mn/Fe_SOD_N_sf"/>
</dbReference>
<feature type="binding site" evidence="5">
    <location>
        <position position="310"/>
    </location>
    <ligand>
        <name>FAD</name>
        <dbReference type="ChEBI" id="CHEBI:57692"/>
    </ligand>
</feature>
<dbReference type="SUPFAM" id="SSF55424">
    <property type="entry name" value="FAD/NAD-linked reductases, dimerisation (C-terminal) domain"/>
    <property type="match status" value="1"/>
</dbReference>
<keyword evidence="5" id="KW-0520">NAD</keyword>
<dbReference type="GO" id="GO:0050660">
    <property type="term" value="F:flavin adenine dinucleotide binding"/>
    <property type="evidence" value="ECO:0007669"/>
    <property type="project" value="TreeGrafter"/>
</dbReference>
<dbReference type="Gene3D" id="3.30.390.30">
    <property type="match status" value="1"/>
</dbReference>
<dbReference type="GO" id="GO:0004148">
    <property type="term" value="F:dihydrolipoyl dehydrogenase (NADH) activity"/>
    <property type="evidence" value="ECO:0007669"/>
    <property type="project" value="UniProtKB-EC"/>
</dbReference>
<evidence type="ECO:0000256" key="1">
    <source>
        <dbReference type="ARBA" id="ARBA00007532"/>
    </source>
</evidence>
<dbReference type="Pfam" id="PF02852">
    <property type="entry name" value="Pyr_redox_dim"/>
    <property type="match status" value="1"/>
</dbReference>
<keyword evidence="3 5" id="KW-0274">FAD</keyword>
<gene>
    <name evidence="9" type="primary">pdhD</name>
    <name evidence="9" type="ORF">MARSALSMR5_00681</name>
</gene>
<keyword evidence="9" id="KW-0560">Oxidoreductase</keyword>
<dbReference type="Gene3D" id="1.10.287.990">
    <property type="entry name" value="Fe,Mn superoxide dismutase (SOD) domain"/>
    <property type="match status" value="1"/>
</dbReference>
<dbReference type="Gene3D" id="3.50.50.60">
    <property type="entry name" value="FAD/NAD(P)-binding domain"/>
    <property type="match status" value="3"/>
</dbReference>
<evidence type="ECO:0000256" key="2">
    <source>
        <dbReference type="ARBA" id="ARBA00022630"/>
    </source>
</evidence>
<dbReference type="EMBL" id="CP020931">
    <property type="protein sequence ID" value="ARM82779.1"/>
    <property type="molecule type" value="Genomic_DNA"/>
</dbReference>
<dbReference type="PANTHER" id="PTHR43014:SF4">
    <property type="entry name" value="PYRIDINE NUCLEOTIDE-DISULFIDE OXIDOREDUCTASE RCLA-RELATED"/>
    <property type="match status" value="1"/>
</dbReference>
<name>A0A1W6K623_9GAMM</name>
<feature type="binding site" evidence="5">
    <location>
        <begin position="141"/>
        <end position="143"/>
    </location>
    <ligand>
        <name>FAD</name>
        <dbReference type="ChEBI" id="CHEBI:57692"/>
    </ligand>
</feature>
<dbReference type="GO" id="GO:0003955">
    <property type="term" value="F:NAD(P)H dehydrogenase (quinone) activity"/>
    <property type="evidence" value="ECO:0007669"/>
    <property type="project" value="TreeGrafter"/>
</dbReference>
<organism evidence="9 10">
    <name type="scientific">Marinobacter salarius</name>
    <dbReference type="NCBI Taxonomy" id="1420917"/>
    <lineage>
        <taxon>Bacteria</taxon>
        <taxon>Pseudomonadati</taxon>
        <taxon>Pseudomonadota</taxon>
        <taxon>Gammaproteobacteria</taxon>
        <taxon>Pseudomonadales</taxon>
        <taxon>Marinobacteraceae</taxon>
        <taxon>Marinobacter</taxon>
    </lineage>
</organism>
<dbReference type="AlphaFoldDB" id="A0A1W6K623"/>
<evidence type="ECO:0000259" key="7">
    <source>
        <dbReference type="Pfam" id="PF02852"/>
    </source>
</evidence>
<dbReference type="PIRSF" id="PIRSF000350">
    <property type="entry name" value="Mercury_reductase_MerA"/>
    <property type="match status" value="1"/>
</dbReference>
<feature type="domain" description="FAD/NAD(P)-binding" evidence="8">
    <location>
        <begin position="7"/>
        <end position="325"/>
    </location>
</feature>
<reference evidence="9 10" key="1">
    <citation type="submission" date="2017-04" db="EMBL/GenBank/DDBJ databases">
        <title>Genome Sequence of Marinobacter salarius strain SMR5 Isolated from a culture of the Diatom Skeletonema marinoi.</title>
        <authorList>
            <person name="Topel M."/>
            <person name="Pinder M.I.M."/>
            <person name="Johansson O.N."/>
            <person name="Kourtchenko O."/>
            <person name="Godhe A."/>
            <person name="Clarke A.K."/>
        </authorList>
    </citation>
    <scope>NUCLEOTIDE SEQUENCE [LARGE SCALE GENOMIC DNA]</scope>
    <source>
        <strain evidence="9 10">SMR5</strain>
    </source>
</reference>
<evidence type="ECO:0000256" key="6">
    <source>
        <dbReference type="PIRSR" id="PIRSR000350-4"/>
    </source>
</evidence>
<dbReference type="InterPro" id="IPR001100">
    <property type="entry name" value="Pyr_nuc-diS_OxRdtase"/>
</dbReference>
<feature type="active site" description="Proton acceptor" evidence="4">
    <location>
        <position position="445"/>
    </location>
</feature>
<evidence type="ECO:0000313" key="10">
    <source>
        <dbReference type="Proteomes" id="UP000193100"/>
    </source>
</evidence>
<feature type="binding site" evidence="5">
    <location>
        <position position="268"/>
    </location>
    <ligand>
        <name>NAD(+)</name>
        <dbReference type="ChEBI" id="CHEBI:57540"/>
    </ligand>
</feature>
<evidence type="ECO:0000313" key="9">
    <source>
        <dbReference type="EMBL" id="ARM82779.1"/>
    </source>
</evidence>
<dbReference type="PRINTS" id="PR00368">
    <property type="entry name" value="FADPNR"/>
</dbReference>
<dbReference type="SUPFAM" id="SSF51905">
    <property type="entry name" value="FAD/NAD(P)-binding domain"/>
    <property type="match status" value="1"/>
</dbReference>
<dbReference type="Proteomes" id="UP000193100">
    <property type="component" value="Chromosome"/>
</dbReference>
<evidence type="ECO:0000256" key="3">
    <source>
        <dbReference type="ARBA" id="ARBA00022827"/>
    </source>
</evidence>
<accession>A0A1W6K623</accession>
<sequence length="480" mass="52039">MEKRKVDVAVIGAGTAGMSAYRAARKHTDSIVLIEGGAYGTTCASVGCMPSKLLIAAADSAHQLHKAPTFGVHPGDIRIDGKEVMARVRRERDRFVSFVVEAVEGFPEAHRLRGQARFLSPHRIVVGEKVEVEAARVVIATGSRPNIPGFLKDAKDRLVVNDDIFEWDDLPGSVAVFGPGIIGLELGQALSRLGVRVRMFGVSGSLGPLQEEAIRNYALKTFNEEFPLDTNAKVRSVERTDDGVRIRFSGADRSETTETFDYLLAATGRRPNVDSLDIQNADIAEDDHGSPLFDHYTLQCGDSHIFIAGDANNEVPLLHEAADEGRIAGDNAARYPDVRAGLRRVPLGIVFTDPQIATVGMTLNEVDERCKGGYAVGEVSFEGQGRSRVIGANKGLLHVYGERGSGLFLGAEMFGPAAEHIGHLLAWALQKRMTVSEMLTMPFYHPVIEEGVRTALRDLNRKLDIGPQPIEHCLDCGPGG</sequence>
<dbReference type="InterPro" id="IPR023753">
    <property type="entry name" value="FAD/NAD-binding_dom"/>
</dbReference>
<dbReference type="PANTHER" id="PTHR43014">
    <property type="entry name" value="MERCURIC REDUCTASE"/>
    <property type="match status" value="1"/>
</dbReference>
<feature type="binding site" evidence="5">
    <location>
        <position position="52"/>
    </location>
    <ligand>
        <name>FAD</name>
        <dbReference type="ChEBI" id="CHEBI:57692"/>
    </ligand>
</feature>
<dbReference type="Pfam" id="PF07992">
    <property type="entry name" value="Pyr_redox_2"/>
    <property type="match status" value="1"/>
</dbReference>
<dbReference type="InterPro" id="IPR004099">
    <property type="entry name" value="Pyr_nucl-diS_OxRdtase_dimer"/>
</dbReference>
<keyword evidence="2" id="KW-0285">Flavoprotein</keyword>
<dbReference type="InterPro" id="IPR016156">
    <property type="entry name" value="FAD/NAD-linked_Rdtase_dimer_sf"/>
</dbReference>
<feature type="domain" description="Pyridine nucleotide-disulphide oxidoreductase dimerisation" evidence="7">
    <location>
        <begin position="349"/>
        <end position="455"/>
    </location>
</feature>
<dbReference type="EC" id="1.8.1.4" evidence="9"/>
<feature type="disulfide bond" description="Redox-active" evidence="6">
    <location>
        <begin position="43"/>
        <end position="48"/>
    </location>
</feature>
<evidence type="ECO:0000256" key="4">
    <source>
        <dbReference type="PIRSR" id="PIRSR000350-2"/>
    </source>
</evidence>
<comment type="similarity">
    <text evidence="1">Belongs to the class-I pyridine nucleotide-disulfide oxidoreductase family.</text>
</comment>
<dbReference type="STRING" id="1420917.AU15_02415"/>
<proteinExistence type="inferred from homology"/>
<dbReference type="InterPro" id="IPR036188">
    <property type="entry name" value="FAD/NAD-bd_sf"/>
</dbReference>
<dbReference type="NCBIfam" id="NF004939">
    <property type="entry name" value="PRK06292.1-1"/>
    <property type="match status" value="1"/>
</dbReference>